<comment type="subcellular location">
    <subcellularLocation>
        <location evidence="9">Endomembrane system</location>
        <topology evidence="9">Lipid-anchor</topology>
    </subcellularLocation>
    <subcellularLocation>
        <location evidence="1">Membrane</location>
        <topology evidence="1">Lipid-anchor</topology>
        <topology evidence="1">GPI-anchor</topology>
    </subcellularLocation>
</comment>
<keyword evidence="5" id="KW-1015">Disulfide bond</keyword>
<dbReference type="InterPro" id="IPR008972">
    <property type="entry name" value="Cupredoxin"/>
</dbReference>
<gene>
    <name evidence="13" type="primary">LOC123082549</name>
</gene>
<dbReference type="PANTHER" id="PTHR33021:SF207">
    <property type="entry name" value="PHYTOCYANIN DOMAIN-CONTAINING PROTEIN"/>
    <property type="match status" value="1"/>
</dbReference>
<dbReference type="GO" id="GO:0012505">
    <property type="term" value="C:endomembrane system"/>
    <property type="evidence" value="ECO:0007669"/>
    <property type="project" value="UniProtKB-SubCell"/>
</dbReference>
<comment type="similarity">
    <text evidence="8">Belongs to the early nodulin-like (ENODL) family.</text>
</comment>
<dbReference type="SMR" id="A0A3B6I297"/>
<dbReference type="OMA" id="KGWAVPP"/>
<reference evidence="13" key="2">
    <citation type="submission" date="2018-10" db="UniProtKB">
        <authorList>
            <consortium name="EnsemblPlants"/>
        </authorList>
    </citation>
    <scope>IDENTIFICATION</scope>
</reference>
<protein>
    <recommendedName>
        <fullName evidence="12">Phytocyanin domain-containing protein</fullName>
    </recommendedName>
</protein>
<dbReference type="Gramene" id="TraesLDM4A03G02151090.1">
    <property type="protein sequence ID" value="TraesLDM4A03G02151090.1"/>
    <property type="gene ID" value="TraesLDM4A03G02151090"/>
</dbReference>
<feature type="transmembrane region" description="Helical" evidence="10">
    <location>
        <begin position="137"/>
        <end position="157"/>
    </location>
</feature>
<keyword evidence="4 10" id="KW-0472">Membrane</keyword>
<dbReference type="Gene3D" id="2.60.40.420">
    <property type="entry name" value="Cupredoxins - blue copper proteins"/>
    <property type="match status" value="1"/>
</dbReference>
<dbReference type="Gramene" id="TraesJAG4A03G02153400.1">
    <property type="protein sequence ID" value="TraesJAG4A03G02153400.1"/>
    <property type="gene ID" value="TraesJAG4A03G02153400"/>
</dbReference>
<dbReference type="GO" id="GO:0005886">
    <property type="term" value="C:plasma membrane"/>
    <property type="evidence" value="ECO:0000318"/>
    <property type="project" value="GO_Central"/>
</dbReference>
<keyword evidence="10" id="KW-0812">Transmembrane</keyword>
<evidence type="ECO:0000313" key="14">
    <source>
        <dbReference type="Proteomes" id="UP000019116"/>
    </source>
</evidence>
<keyword evidence="14" id="KW-1185">Reference proteome</keyword>
<dbReference type="Gramene" id="TraesWEE_scaffold_149955_01G000200.1">
    <property type="protein sequence ID" value="TraesWEE_scaffold_149955_01G000200.1"/>
    <property type="gene ID" value="TraesWEE_scaffold_149955_01G000200"/>
</dbReference>
<dbReference type="Gramene" id="TraesCS4A03G0788700.1">
    <property type="protein sequence ID" value="TraesCS4A03G0788700.1.CDS"/>
    <property type="gene ID" value="TraesCS4A03G0788700"/>
</dbReference>
<keyword evidence="6" id="KW-0325">Glycoprotein</keyword>
<dbReference type="PROSITE" id="PS51485">
    <property type="entry name" value="PHYTOCYANIN"/>
    <property type="match status" value="1"/>
</dbReference>
<dbReference type="GO" id="GO:0009055">
    <property type="term" value="F:electron transfer activity"/>
    <property type="evidence" value="ECO:0007669"/>
    <property type="project" value="InterPro"/>
</dbReference>
<sequence>MASLLPLLLLLALLDASRATNFEVGGDAEWVVPQAGDSQTYNHWASKNHFHVGDIVHFKYNVDSVMEVTEEEYNKCESSDPIFFSNNGNTEVRLDRPGPFYFISGATGHCQGGQRMVIKVTDKARPPSGPPSGAAPAGFGPAGAIVVLMAVLWPLLVMHDI</sequence>
<dbReference type="Gramene" id="TraesLAC4A03G02098350.1">
    <property type="protein sequence ID" value="TraesLAC4A03G02098350.1"/>
    <property type="gene ID" value="TraesLAC4A03G02098350"/>
</dbReference>
<dbReference type="Gramene" id="TraesMAC4A03G02150970.1">
    <property type="protein sequence ID" value="TraesMAC4A03G02150970.1"/>
    <property type="gene ID" value="TraesMAC4A03G02150970"/>
</dbReference>
<evidence type="ECO:0000256" key="3">
    <source>
        <dbReference type="ARBA" id="ARBA00022729"/>
    </source>
</evidence>
<dbReference type="GeneID" id="123082549"/>
<dbReference type="Gramene" id="TraesCAD_scaffold_014479_01G000500.1">
    <property type="protein sequence ID" value="TraesCAD_scaffold_014479_01G000500.1"/>
    <property type="gene ID" value="TraesCAD_scaffold_014479_01G000500"/>
</dbReference>
<evidence type="ECO:0000259" key="12">
    <source>
        <dbReference type="PROSITE" id="PS51485"/>
    </source>
</evidence>
<dbReference type="RefSeq" id="XP_044360801.1">
    <property type="nucleotide sequence ID" value="XM_044504866.1"/>
</dbReference>
<keyword evidence="7" id="KW-0449">Lipoprotein</keyword>
<dbReference type="FunFam" id="2.60.40.420:FF:000010">
    <property type="entry name" value="Early nodulin-like protein 1"/>
    <property type="match status" value="1"/>
</dbReference>
<evidence type="ECO:0000256" key="5">
    <source>
        <dbReference type="ARBA" id="ARBA00023157"/>
    </source>
</evidence>
<feature type="domain" description="Phytocyanin" evidence="12">
    <location>
        <begin position="20"/>
        <end position="122"/>
    </location>
</feature>
<dbReference type="InterPro" id="IPR041846">
    <property type="entry name" value="ENL_dom"/>
</dbReference>
<keyword evidence="3 11" id="KW-0732">Signal</keyword>
<evidence type="ECO:0000256" key="7">
    <source>
        <dbReference type="ARBA" id="ARBA00023288"/>
    </source>
</evidence>
<dbReference type="InterPro" id="IPR039391">
    <property type="entry name" value="Phytocyanin-like"/>
</dbReference>
<dbReference type="SUPFAM" id="SSF49503">
    <property type="entry name" value="Cupredoxins"/>
    <property type="match status" value="1"/>
</dbReference>
<evidence type="ECO:0000313" key="13">
    <source>
        <dbReference type="EnsemblPlants" id="TraesCS4A02G315400.1"/>
    </source>
</evidence>
<dbReference type="KEGG" id="taes:123082549"/>
<dbReference type="Gramene" id="TraesCS4A02G315400.1">
    <property type="protein sequence ID" value="TraesCS4A02G315400.1"/>
    <property type="gene ID" value="TraesCS4A02G315400"/>
</dbReference>
<keyword evidence="10" id="KW-1133">Transmembrane helix</keyword>
<dbReference type="EnsemblPlants" id="TraesCS4A02G315400.1">
    <property type="protein sequence ID" value="TraesCS4A02G315400.1"/>
    <property type="gene ID" value="TraesCS4A02G315400"/>
</dbReference>
<dbReference type="Pfam" id="PF02298">
    <property type="entry name" value="Cu_bind_like"/>
    <property type="match status" value="1"/>
</dbReference>
<dbReference type="STRING" id="4565.A0A3B6I297"/>
<proteinExistence type="inferred from homology"/>
<evidence type="ECO:0000256" key="11">
    <source>
        <dbReference type="SAM" id="SignalP"/>
    </source>
</evidence>
<reference evidence="13" key="1">
    <citation type="submission" date="2018-08" db="EMBL/GenBank/DDBJ databases">
        <authorList>
            <person name="Rossello M."/>
        </authorList>
    </citation>
    <scope>NUCLEOTIDE SEQUENCE [LARGE SCALE GENOMIC DNA]</scope>
    <source>
        <strain evidence="13">cv. Chinese Spring</strain>
    </source>
</reference>
<keyword evidence="2" id="KW-0336">GPI-anchor</keyword>
<dbReference type="InterPro" id="IPR003245">
    <property type="entry name" value="Phytocyanin_dom"/>
</dbReference>
<dbReference type="CDD" id="cd11019">
    <property type="entry name" value="OsENODL1_like"/>
    <property type="match status" value="1"/>
</dbReference>
<feature type="signal peptide" evidence="11">
    <location>
        <begin position="1"/>
        <end position="19"/>
    </location>
</feature>
<feature type="chain" id="PRO_5017344759" description="Phytocyanin domain-containing protein" evidence="11">
    <location>
        <begin position="20"/>
        <end position="161"/>
    </location>
</feature>
<dbReference type="PANTHER" id="PTHR33021">
    <property type="entry name" value="BLUE COPPER PROTEIN"/>
    <property type="match status" value="1"/>
</dbReference>
<evidence type="ECO:0000256" key="10">
    <source>
        <dbReference type="SAM" id="Phobius"/>
    </source>
</evidence>
<dbReference type="AlphaFoldDB" id="A0A3B6I297"/>
<accession>A0A3B6I297</accession>
<evidence type="ECO:0000256" key="2">
    <source>
        <dbReference type="ARBA" id="ARBA00022622"/>
    </source>
</evidence>
<dbReference type="Proteomes" id="UP000019116">
    <property type="component" value="Chromosome 4A"/>
</dbReference>
<evidence type="ECO:0000256" key="9">
    <source>
        <dbReference type="ARBA" id="ARBA00037868"/>
    </source>
</evidence>
<dbReference type="GO" id="GO:0098552">
    <property type="term" value="C:side of membrane"/>
    <property type="evidence" value="ECO:0007669"/>
    <property type="project" value="UniProtKB-KW"/>
</dbReference>
<organism evidence="13">
    <name type="scientific">Triticum aestivum</name>
    <name type="common">Wheat</name>
    <dbReference type="NCBI Taxonomy" id="4565"/>
    <lineage>
        <taxon>Eukaryota</taxon>
        <taxon>Viridiplantae</taxon>
        <taxon>Streptophyta</taxon>
        <taxon>Embryophyta</taxon>
        <taxon>Tracheophyta</taxon>
        <taxon>Spermatophyta</taxon>
        <taxon>Magnoliopsida</taxon>
        <taxon>Liliopsida</taxon>
        <taxon>Poales</taxon>
        <taxon>Poaceae</taxon>
        <taxon>BOP clade</taxon>
        <taxon>Pooideae</taxon>
        <taxon>Triticodae</taxon>
        <taxon>Triticeae</taxon>
        <taxon>Triticinae</taxon>
        <taxon>Triticum</taxon>
    </lineage>
</organism>
<name>A0A3B6I297_WHEAT</name>
<evidence type="ECO:0000256" key="1">
    <source>
        <dbReference type="ARBA" id="ARBA00004589"/>
    </source>
</evidence>
<evidence type="ECO:0000256" key="6">
    <source>
        <dbReference type="ARBA" id="ARBA00023180"/>
    </source>
</evidence>
<dbReference type="Gramene" id="TraesARI4A03G02190230.1">
    <property type="protein sequence ID" value="TraesARI4A03G02190230.1"/>
    <property type="gene ID" value="TraesARI4A03G02190230"/>
</dbReference>
<evidence type="ECO:0000256" key="4">
    <source>
        <dbReference type="ARBA" id="ARBA00023136"/>
    </source>
</evidence>
<dbReference type="Gramene" id="TraesNOR4A03G02174250.1">
    <property type="protein sequence ID" value="TraesNOR4A03G02174250.1"/>
    <property type="gene ID" value="TraesNOR4A03G02174250"/>
</dbReference>
<dbReference type="Gramene" id="TraesSTA4A03G02156590.1">
    <property type="protein sequence ID" value="TraesSTA4A03G02156590.1"/>
    <property type="gene ID" value="TraesSTA4A03G02156590"/>
</dbReference>
<evidence type="ECO:0000256" key="8">
    <source>
        <dbReference type="ARBA" id="ARBA00035011"/>
    </source>
</evidence>